<feature type="domain" description="DUF1858" evidence="1">
    <location>
        <begin position="1"/>
        <end position="49"/>
    </location>
</feature>
<evidence type="ECO:0000313" key="2">
    <source>
        <dbReference type="EMBL" id="MZR23450.1"/>
    </source>
</evidence>
<proteinExistence type="predicted"/>
<name>A0A845MJ56_9PROT</name>
<dbReference type="Pfam" id="PF08984">
    <property type="entry name" value="DUF1858"/>
    <property type="match status" value="1"/>
</dbReference>
<dbReference type="EMBL" id="WTVA01000015">
    <property type="protein sequence ID" value="MZR23450.1"/>
    <property type="molecule type" value="Genomic_DNA"/>
</dbReference>
<dbReference type="PANTHER" id="PTHR39341">
    <property type="entry name" value="BSL7085 PROTEIN"/>
    <property type="match status" value="1"/>
</dbReference>
<sequence>MSVDEIMRTWPATISVFLKNHMQCVGCPLATFHTAVDAAKEHDMRLSQLLDDLDWAIDEAEDG</sequence>
<evidence type="ECO:0000313" key="3">
    <source>
        <dbReference type="Proteomes" id="UP000445696"/>
    </source>
</evidence>
<dbReference type="InterPro" id="IPR023883">
    <property type="entry name" value="CHP03980_redox-disulphide"/>
</dbReference>
<dbReference type="InterPro" id="IPR038062">
    <property type="entry name" value="ScdA-like_N_sf"/>
</dbReference>
<dbReference type="InterPro" id="IPR015077">
    <property type="entry name" value="DUF1858"/>
</dbReference>
<dbReference type="NCBIfam" id="TIGR03980">
    <property type="entry name" value="prismane_assoc"/>
    <property type="match status" value="1"/>
</dbReference>
<dbReference type="Proteomes" id="UP000445696">
    <property type="component" value="Unassembled WGS sequence"/>
</dbReference>
<dbReference type="Gene3D" id="1.10.3910.10">
    <property type="entry name" value="SP0561-like"/>
    <property type="match status" value="1"/>
</dbReference>
<dbReference type="AlphaFoldDB" id="A0A845MJ56"/>
<protein>
    <submittedName>
        <fullName evidence="2">DUF1858 domain-containing protein</fullName>
    </submittedName>
</protein>
<reference evidence="2 3" key="1">
    <citation type="journal article" date="2014" name="Int. J. Syst. Evol. Microbiol.">
        <title>Sneathiella chungangensis sp. nov., isolated from a marine sand, and emended description of the genus Sneathiella.</title>
        <authorList>
            <person name="Siamphan C."/>
            <person name="Kim H."/>
            <person name="Lee J.S."/>
            <person name="Kim W."/>
        </authorList>
    </citation>
    <scope>NUCLEOTIDE SEQUENCE [LARGE SCALE GENOMIC DNA]</scope>
    <source>
        <strain evidence="2 3">KCTC 32476</strain>
    </source>
</reference>
<evidence type="ECO:0000259" key="1">
    <source>
        <dbReference type="Pfam" id="PF08984"/>
    </source>
</evidence>
<dbReference type="SUPFAM" id="SSF140683">
    <property type="entry name" value="SP0561-like"/>
    <property type="match status" value="1"/>
</dbReference>
<gene>
    <name evidence="2" type="ORF">GQF03_14015</name>
</gene>
<keyword evidence="3" id="KW-1185">Reference proteome</keyword>
<dbReference type="OrthoDB" id="5397989at2"/>
<organism evidence="2 3">
    <name type="scientific">Sneathiella chungangensis</name>
    <dbReference type="NCBI Taxonomy" id="1418234"/>
    <lineage>
        <taxon>Bacteria</taxon>
        <taxon>Pseudomonadati</taxon>
        <taxon>Pseudomonadota</taxon>
        <taxon>Alphaproteobacteria</taxon>
        <taxon>Sneathiellales</taxon>
        <taxon>Sneathiellaceae</taxon>
        <taxon>Sneathiella</taxon>
    </lineage>
</organism>
<accession>A0A845MJ56</accession>
<comment type="caution">
    <text evidence="2">The sequence shown here is derived from an EMBL/GenBank/DDBJ whole genome shotgun (WGS) entry which is preliminary data.</text>
</comment>
<dbReference type="PANTHER" id="PTHR39341:SF1">
    <property type="entry name" value="DUF1858 DOMAIN-CONTAINING PROTEIN"/>
    <property type="match status" value="1"/>
</dbReference>